<proteinExistence type="predicted"/>
<sequence length="154" mass="16482">MPCARMRRPPTIPNPRELTVSRPIQRINPPQLFDSTANHHSQGSVVEAGKLAFFSGQVAWSPSCPSAPSSLAEQARMVTANLQVCLDSVGATRDDIAMARIYVVDLTPERLGEAFPALGEFFGSSLPSLTGIGVQALAGPDLQIEIEMVVRVPS</sequence>
<reference evidence="1" key="1">
    <citation type="submission" date="2006-12" db="EMBL/GenBank/DDBJ databases">
        <title>Complete sequence of Mycobacterium vanbaalenii PYR-1.</title>
        <authorList>
            <consortium name="US DOE Joint Genome Institute"/>
            <person name="Copeland A."/>
            <person name="Lucas S."/>
            <person name="Lapidus A."/>
            <person name="Barry K."/>
            <person name="Detter J.C."/>
            <person name="Glavina del Rio T."/>
            <person name="Hammon N."/>
            <person name="Israni S."/>
            <person name="Dalin E."/>
            <person name="Tice H."/>
            <person name="Pitluck S."/>
            <person name="Singan V."/>
            <person name="Schmutz J."/>
            <person name="Larimer F."/>
            <person name="Land M."/>
            <person name="Hauser L."/>
            <person name="Kyrpides N."/>
            <person name="Anderson I.J."/>
            <person name="Miller C."/>
            <person name="Richardson P."/>
        </authorList>
    </citation>
    <scope>NUCLEOTIDE SEQUENCE [LARGE SCALE GENOMIC DNA]</scope>
    <source>
        <strain evidence="1">PYR-1</strain>
    </source>
</reference>
<dbReference type="HOGENOM" id="CLU_100715_4_3_11"/>
<dbReference type="GO" id="GO:0019239">
    <property type="term" value="F:deaminase activity"/>
    <property type="evidence" value="ECO:0007669"/>
    <property type="project" value="TreeGrafter"/>
</dbReference>
<accession>A1T493</accession>
<organism evidence="1 2">
    <name type="scientific">Mycolicibacterium vanbaalenii (strain DSM 7251 / JCM 13017 / BCRC 16820 / KCTC 9966 / NRRL B-24157 / PYR-1)</name>
    <name type="common">Mycobacterium vanbaalenii</name>
    <dbReference type="NCBI Taxonomy" id="350058"/>
    <lineage>
        <taxon>Bacteria</taxon>
        <taxon>Bacillati</taxon>
        <taxon>Actinomycetota</taxon>
        <taxon>Actinomycetes</taxon>
        <taxon>Mycobacteriales</taxon>
        <taxon>Mycobacteriaceae</taxon>
        <taxon>Mycolicibacterium</taxon>
    </lineage>
</organism>
<dbReference type="KEGG" id="mva:Mvan_1158"/>
<dbReference type="PANTHER" id="PTHR11803:SF39">
    <property type="entry name" value="2-IMINOBUTANOATE_2-IMINOPROPANOATE DEAMINASE"/>
    <property type="match status" value="1"/>
</dbReference>
<dbReference type="Pfam" id="PF01042">
    <property type="entry name" value="Ribonuc_L-PSP"/>
    <property type="match status" value="1"/>
</dbReference>
<dbReference type="SUPFAM" id="SSF55298">
    <property type="entry name" value="YjgF-like"/>
    <property type="match status" value="1"/>
</dbReference>
<dbReference type="Proteomes" id="UP000009159">
    <property type="component" value="Chromosome"/>
</dbReference>
<protein>
    <submittedName>
        <fullName evidence="1">Endoribonuclease L-PSP</fullName>
    </submittedName>
</protein>
<dbReference type="PANTHER" id="PTHR11803">
    <property type="entry name" value="2-IMINOBUTANOATE/2-IMINOPROPANOATE DEAMINASE RIDA"/>
    <property type="match status" value="1"/>
</dbReference>
<dbReference type="InterPro" id="IPR035959">
    <property type="entry name" value="RutC-like_sf"/>
</dbReference>
<dbReference type="AlphaFoldDB" id="A1T493"/>
<dbReference type="eggNOG" id="COG0251">
    <property type="taxonomic scope" value="Bacteria"/>
</dbReference>
<evidence type="ECO:0000313" key="2">
    <source>
        <dbReference type="Proteomes" id="UP000009159"/>
    </source>
</evidence>
<gene>
    <name evidence="1" type="ordered locus">Mvan_1158</name>
</gene>
<dbReference type="GO" id="GO:0005829">
    <property type="term" value="C:cytosol"/>
    <property type="evidence" value="ECO:0007669"/>
    <property type="project" value="TreeGrafter"/>
</dbReference>
<keyword evidence="2" id="KW-1185">Reference proteome</keyword>
<dbReference type="EMBL" id="CP000511">
    <property type="protein sequence ID" value="ABM11993.1"/>
    <property type="molecule type" value="Genomic_DNA"/>
</dbReference>
<evidence type="ECO:0000313" key="1">
    <source>
        <dbReference type="EMBL" id="ABM11993.1"/>
    </source>
</evidence>
<dbReference type="InterPro" id="IPR006175">
    <property type="entry name" value="YjgF/YER057c/UK114"/>
</dbReference>
<name>A1T493_MYCVP</name>
<dbReference type="STRING" id="350058.Mvan_1158"/>
<dbReference type="CDD" id="cd00448">
    <property type="entry name" value="YjgF_YER057c_UK114_family"/>
    <property type="match status" value="1"/>
</dbReference>
<dbReference type="Gene3D" id="3.30.1330.40">
    <property type="entry name" value="RutC-like"/>
    <property type="match status" value="1"/>
</dbReference>